<dbReference type="Proteomes" id="UP000095085">
    <property type="component" value="Unassembled WGS sequence"/>
</dbReference>
<keyword evidence="9" id="KW-1185">Reference proteome</keyword>
<dbReference type="PANTHER" id="PTHR10997:SF18">
    <property type="entry name" value="D-IMPORTIN 7_RANBP7"/>
    <property type="match status" value="1"/>
</dbReference>
<dbReference type="GO" id="GO:0061608">
    <property type="term" value="F:nuclear import signal receptor activity"/>
    <property type="evidence" value="ECO:0007669"/>
    <property type="project" value="EnsemblFungi"/>
</dbReference>
<evidence type="ECO:0000313" key="9">
    <source>
        <dbReference type="Proteomes" id="UP000095085"/>
    </source>
</evidence>
<dbReference type="OrthoDB" id="760868at2759"/>
<dbReference type="SMART" id="SM00913">
    <property type="entry name" value="IBN_N"/>
    <property type="match status" value="1"/>
</dbReference>
<keyword evidence="6" id="KW-0539">Nucleus</keyword>
<keyword evidence="4" id="KW-0963">Cytoplasm</keyword>
<dbReference type="AlphaFoldDB" id="A0A1E4RHE0"/>
<evidence type="ECO:0000256" key="6">
    <source>
        <dbReference type="ARBA" id="ARBA00023242"/>
    </source>
</evidence>
<accession>A0A1E4RHE0</accession>
<protein>
    <submittedName>
        <fullName evidence="8">ARM repeat-containing protein</fullName>
    </submittedName>
</protein>
<dbReference type="PANTHER" id="PTHR10997">
    <property type="entry name" value="IMPORTIN-7, 8, 11"/>
    <property type="match status" value="1"/>
</dbReference>
<dbReference type="Pfam" id="PF03810">
    <property type="entry name" value="IBN_N"/>
    <property type="match status" value="1"/>
</dbReference>
<dbReference type="GO" id="GO:0006606">
    <property type="term" value="P:protein import into nucleus"/>
    <property type="evidence" value="ECO:0007669"/>
    <property type="project" value="EnsemblFungi"/>
</dbReference>
<proteinExistence type="predicted"/>
<keyword evidence="3" id="KW-0813">Transport</keyword>
<evidence type="ECO:0000259" key="7">
    <source>
        <dbReference type="PROSITE" id="PS50166"/>
    </source>
</evidence>
<evidence type="ECO:0000313" key="8">
    <source>
        <dbReference type="EMBL" id="ODV66684.1"/>
    </source>
</evidence>
<dbReference type="GeneID" id="30997119"/>
<dbReference type="GO" id="GO:0031267">
    <property type="term" value="F:small GTPase binding"/>
    <property type="evidence" value="ECO:0007669"/>
    <property type="project" value="InterPro"/>
</dbReference>
<dbReference type="GO" id="GO:0005635">
    <property type="term" value="C:nuclear envelope"/>
    <property type="evidence" value="ECO:0007669"/>
    <property type="project" value="TreeGrafter"/>
</dbReference>
<dbReference type="InterPro" id="IPR011989">
    <property type="entry name" value="ARM-like"/>
</dbReference>
<evidence type="ECO:0000256" key="5">
    <source>
        <dbReference type="ARBA" id="ARBA00022927"/>
    </source>
</evidence>
<evidence type="ECO:0000256" key="3">
    <source>
        <dbReference type="ARBA" id="ARBA00022448"/>
    </source>
</evidence>
<dbReference type="Gene3D" id="1.25.10.10">
    <property type="entry name" value="Leucine-rich Repeat Variant"/>
    <property type="match status" value="1"/>
</dbReference>
<dbReference type="SUPFAM" id="SSF48371">
    <property type="entry name" value="ARM repeat"/>
    <property type="match status" value="1"/>
</dbReference>
<organism evidence="8 9">
    <name type="scientific">Hyphopichia burtonii NRRL Y-1933</name>
    <dbReference type="NCBI Taxonomy" id="984485"/>
    <lineage>
        <taxon>Eukaryota</taxon>
        <taxon>Fungi</taxon>
        <taxon>Dikarya</taxon>
        <taxon>Ascomycota</taxon>
        <taxon>Saccharomycotina</taxon>
        <taxon>Pichiomycetes</taxon>
        <taxon>Debaryomycetaceae</taxon>
        <taxon>Hyphopichia</taxon>
    </lineage>
</organism>
<evidence type="ECO:0000256" key="4">
    <source>
        <dbReference type="ARBA" id="ARBA00022490"/>
    </source>
</evidence>
<dbReference type="STRING" id="984485.A0A1E4RHE0"/>
<dbReference type="InterPro" id="IPR001494">
    <property type="entry name" value="Importin-beta_N"/>
</dbReference>
<dbReference type="EMBL" id="KV454542">
    <property type="protein sequence ID" value="ODV66684.1"/>
    <property type="molecule type" value="Genomic_DNA"/>
</dbReference>
<reference evidence="9" key="1">
    <citation type="submission" date="2016-05" db="EMBL/GenBank/DDBJ databases">
        <title>Comparative genomics of biotechnologically important yeasts.</title>
        <authorList>
            <consortium name="DOE Joint Genome Institute"/>
            <person name="Riley R."/>
            <person name="Haridas S."/>
            <person name="Wolfe K.H."/>
            <person name="Lopes M.R."/>
            <person name="Hittinger C.T."/>
            <person name="Goker M."/>
            <person name="Salamov A."/>
            <person name="Wisecaver J."/>
            <person name="Long T.M."/>
            <person name="Aerts A.L."/>
            <person name="Barry K."/>
            <person name="Choi C."/>
            <person name="Clum A."/>
            <person name="Coughlan A.Y."/>
            <person name="Deshpande S."/>
            <person name="Douglass A.P."/>
            <person name="Hanson S.J."/>
            <person name="Klenk H.-P."/>
            <person name="Labutti K."/>
            <person name="Lapidus A."/>
            <person name="Lindquist E."/>
            <person name="Lipzen A."/>
            <person name="Meier-Kolthoff J.P."/>
            <person name="Ohm R.A."/>
            <person name="Otillar R.P."/>
            <person name="Pangilinan J."/>
            <person name="Peng Y."/>
            <person name="Rokas A."/>
            <person name="Rosa C.A."/>
            <person name="Scheuner C."/>
            <person name="Sibirny A.A."/>
            <person name="Slot J.C."/>
            <person name="Stielow J.B."/>
            <person name="Sun H."/>
            <person name="Kurtzman C.P."/>
            <person name="Blackwell M."/>
            <person name="Grigoriev I.V."/>
            <person name="Jeffries T.W."/>
        </authorList>
    </citation>
    <scope>NUCLEOTIDE SEQUENCE [LARGE SCALE GENOMIC DNA]</scope>
    <source>
        <strain evidence="9">NRRL Y-1933</strain>
    </source>
</reference>
<dbReference type="GO" id="GO:0005829">
    <property type="term" value="C:cytosol"/>
    <property type="evidence" value="ECO:0007669"/>
    <property type="project" value="TreeGrafter"/>
</dbReference>
<evidence type="ECO:0000256" key="1">
    <source>
        <dbReference type="ARBA" id="ARBA00004123"/>
    </source>
</evidence>
<name>A0A1E4RHE0_9ASCO</name>
<keyword evidence="5" id="KW-0653">Protein transport</keyword>
<comment type="subcellular location">
    <subcellularLocation>
        <location evidence="2">Cytoplasm</location>
    </subcellularLocation>
    <subcellularLocation>
        <location evidence="1">Nucleus</location>
    </subcellularLocation>
</comment>
<dbReference type="RefSeq" id="XP_020075751.1">
    <property type="nucleotide sequence ID" value="XM_020222570.1"/>
</dbReference>
<dbReference type="InterPro" id="IPR016024">
    <property type="entry name" value="ARM-type_fold"/>
</dbReference>
<feature type="domain" description="Importin N-terminal" evidence="7">
    <location>
        <begin position="24"/>
        <end position="98"/>
    </location>
</feature>
<evidence type="ECO:0000256" key="2">
    <source>
        <dbReference type="ARBA" id="ARBA00004496"/>
    </source>
</evidence>
<gene>
    <name evidence="8" type="ORF">HYPBUDRAFT_162558</name>
</gene>
<dbReference type="PROSITE" id="PS50166">
    <property type="entry name" value="IMPORTIN_B_NT"/>
    <property type="match status" value="1"/>
</dbReference>
<sequence length="1052" mass="120701">MDAQFLLQCFSATLQADQSVRTQAEAELRRLVITPGFLGGCLDIIASTGEGIDPAIRKAAAVFFKNRVIKNWSQNSPNKIDEDEKPVIKDRILPVLVASDYNTKQQLIPVLRVLVSNEYPKNWDNILMTTCDLLKQVPNNSMKDEEFSHLYTGLLCFTEILRKFRWVTNEDRQELDPIIIQVFPHLLDIGNSILAHHENITEFTSEILKLILKAYKFVTYYDLPHPLQTRELLTSWAEFHCSITNMSPPEYVTNSNASEQEKNFLQISKCYKWSVANLNRLFTRYSSKSLSRNFNYKDFYNMFLDDFIPQILNTYLSIIEQWCHNQRWLSSSNLYHLLQFLSHGVTQKKTWLLIKPYFENLVSHLIYPLLCPSDHILEIFENDPHEYIHSNFDIYDGLDTPDAAALGLLVTFVDKRRNTTLEPIITFAYKQLSSLQEQPETLEIAKKKDGALKLIGGISHYVVIPSSPYYSQMEPFLTNLVFPNLTSKFDFLKAETLDICSKFSDLELKDNESLSILFHGILNNFNTDENSSLPVNLQCALAIQAYLGLPQFQEVLSTIILPTMSKLLELSNELDNDAISAVMQECVENFSEQLQPFGVDLMTKLVEQFMRLAYEINEASKVDIDDFNGDYEDQSEKVMAAIGFLNTMITVLLSFENSKEICTKLEEVFSPAIEFVLVNRLDDFLAEVCELMENSTFLVRYTTPIMWKDFGFLCETFEDGIALMYVEEITQCLQNFLIFGQDELIKNPQLQSNFFNIIKIILASESNAIGLNDIIFAAELAQTFILSLQNYGSDFIQPIITSFLQVAKSVNNEEQLVRNTSFDVNINNIIVGALTYEPTLTLSVLQEREMLNNFFRRWFTLIPMLKRVFDLKLSIMGLISLISNPNAFNSLDQSIVEHLGTSLVALFSELPNALESFAKKRQTFSYTDFSSSQDYYQNWDDEDELSAEAVSEYLASEDSVDKDENSTQAYMNFLLEENSKLKNSGFYDEDEEQIVEDPLVTTPLDNIDAFQIFREFGGSLQANNPKTYTLVFGTLNDSQQNVIRQIFDNQHE</sequence>